<dbReference type="EMBL" id="MW353181">
    <property type="protein sequence ID" value="QPP19681.1"/>
    <property type="molecule type" value="Genomic_DNA"/>
</dbReference>
<proteinExistence type="predicted"/>
<dbReference type="KEGG" id="vg:63911404"/>
<organism evidence="1 2">
    <name type="scientific">Mycobacterium phage phiT46-1</name>
    <dbReference type="NCBI Taxonomy" id="2775045"/>
    <lineage>
        <taxon>Viruses</taxon>
        <taxon>Duplodnaviria</taxon>
        <taxon>Heunggongvirae</taxon>
        <taxon>Uroviricota</taxon>
        <taxon>Caudoviricetes</taxon>
        <taxon>Mycoabscvirus</taxon>
        <taxon>Mycoabscvirus phiT46-1</taxon>
    </lineage>
</organism>
<sequence length="108" mass="11710">MTAPALDVDIADLVGAMPQQVCECEHCESHRRSDGRGCDRTPKWAVRIHTLACMSTLAEPDEIQVMLCGPCFEATNAWALGAVHRRVRCGCGKRVQAVADLVGPVVHL</sequence>
<name>A0A7T1TTH7_9CAUD</name>
<evidence type="ECO:0000313" key="2">
    <source>
        <dbReference type="Proteomes" id="UP000594984"/>
    </source>
</evidence>
<protein>
    <submittedName>
        <fullName evidence="1">Uncharacterized protein</fullName>
    </submittedName>
</protein>
<gene>
    <name evidence="1" type="primary">47</name>
    <name evidence="1" type="ORF">PHIT46-1_47</name>
</gene>
<dbReference type="Proteomes" id="UP000594984">
    <property type="component" value="Segment"/>
</dbReference>
<reference evidence="1 2" key="1">
    <citation type="submission" date="2020-12" db="EMBL/GenBank/DDBJ databases">
        <authorList>
            <person name="Amarh E.D."/>
            <person name="Dedrick R.M."/>
            <person name="Garlena R.A."/>
            <person name="Russell D.A."/>
            <person name="Jacobs-Sera D."/>
            <person name="Hatfull G.F."/>
        </authorList>
    </citation>
    <scope>NUCLEOTIDE SEQUENCE [LARGE SCALE GENOMIC DNA]</scope>
</reference>
<keyword evidence="2" id="KW-1185">Reference proteome</keyword>
<dbReference type="GeneID" id="63911404"/>
<dbReference type="RefSeq" id="YP_010050670.1">
    <property type="nucleotide sequence ID" value="NC_054432.1"/>
</dbReference>
<accession>A0A7T1TTH7</accession>
<evidence type="ECO:0000313" key="1">
    <source>
        <dbReference type="EMBL" id="QPP19681.1"/>
    </source>
</evidence>